<sequence>MPIGTPGFEPGRLTEVRAARRIPSMSALARAMSLNPSTVSRWEEGSSAPDPDTLTRLAAFLGVRPEFFFRPERISARPMFLRSLSSTLVRDLQYQRAQMRWLQEISHTVEHYVDLPEVGIPDVMAGASYNQLRGEDLERIALDLRRHWRLGDGPCGDMIQVLERFGFIVSVIEMGTVKLDGLCSWSPNDDRPHILLASDKMSFARRQMDAAHEMAHAILHRDVTNEQLKRDLKLIETQAFRLASAFLLPSTSYPVEMRFPSLATLVTAKERWRVSIKAQIKRLADLDVIPADFATHLYKLYSAKGWTKEEPFDRQWTPTEPRVLRDALHLIVDGGVRSKADLLALEFTIPAGDVENLTGLPPGWFTHEAATVVRLKPGVGQTSPGTEPGEVVPFRR</sequence>
<evidence type="ECO:0000313" key="4">
    <source>
        <dbReference type="Proteomes" id="UP000218366"/>
    </source>
</evidence>
<dbReference type="PANTHER" id="PTHR43236">
    <property type="entry name" value="ANTITOXIN HIGA1"/>
    <property type="match status" value="1"/>
</dbReference>
<dbReference type="PROSITE" id="PS50943">
    <property type="entry name" value="HTH_CROC1"/>
    <property type="match status" value="1"/>
</dbReference>
<dbReference type="Pfam" id="PF01381">
    <property type="entry name" value="HTH_3"/>
    <property type="match status" value="1"/>
</dbReference>
<dbReference type="Gene3D" id="1.10.260.40">
    <property type="entry name" value="lambda repressor-like DNA-binding domains"/>
    <property type="match status" value="1"/>
</dbReference>
<dbReference type="CDD" id="cd00093">
    <property type="entry name" value="HTH_XRE"/>
    <property type="match status" value="1"/>
</dbReference>
<dbReference type="InterPro" id="IPR010982">
    <property type="entry name" value="Lambda_DNA-bd_dom_sf"/>
</dbReference>
<dbReference type="OrthoDB" id="9794834at2"/>
<evidence type="ECO:0000259" key="2">
    <source>
        <dbReference type="PROSITE" id="PS50943"/>
    </source>
</evidence>
<comment type="caution">
    <text evidence="3">The sequence shown here is derived from an EMBL/GenBank/DDBJ whole genome shotgun (WGS) entry which is preliminary data.</text>
</comment>
<dbReference type="Proteomes" id="UP000218366">
    <property type="component" value="Unassembled WGS sequence"/>
</dbReference>
<keyword evidence="3" id="KW-0238">DNA-binding</keyword>
<dbReference type="InterPro" id="IPR010359">
    <property type="entry name" value="IrrE_HExxH"/>
</dbReference>
<organism evidence="3 4">
    <name type="scientific">Sphingomonas spermidinifaciens</name>
    <dbReference type="NCBI Taxonomy" id="1141889"/>
    <lineage>
        <taxon>Bacteria</taxon>
        <taxon>Pseudomonadati</taxon>
        <taxon>Pseudomonadota</taxon>
        <taxon>Alphaproteobacteria</taxon>
        <taxon>Sphingomonadales</taxon>
        <taxon>Sphingomonadaceae</taxon>
        <taxon>Sphingomonas</taxon>
    </lineage>
</organism>
<name>A0A2A4B8T4_9SPHN</name>
<reference evidence="3 4" key="1">
    <citation type="submission" date="2017-09" db="EMBL/GenBank/DDBJ databases">
        <title>Sphingomonas spermidinifaciens 9NM-10, whole genome shotgun sequence.</title>
        <authorList>
            <person name="Feng G."/>
            <person name="Zhu H."/>
        </authorList>
    </citation>
    <scope>NUCLEOTIDE SEQUENCE [LARGE SCALE GENOMIC DNA]</scope>
    <source>
        <strain evidence="3 4">9NM-10</strain>
    </source>
</reference>
<comment type="similarity">
    <text evidence="1">Belongs to the short-chain fatty acyl-CoA assimilation regulator (ScfR) family.</text>
</comment>
<proteinExistence type="inferred from homology"/>
<dbReference type="EMBL" id="NWMW01000001">
    <property type="protein sequence ID" value="PCD04199.1"/>
    <property type="molecule type" value="Genomic_DNA"/>
</dbReference>
<dbReference type="GO" id="GO:0003677">
    <property type="term" value="F:DNA binding"/>
    <property type="evidence" value="ECO:0007669"/>
    <property type="project" value="UniProtKB-KW"/>
</dbReference>
<keyword evidence="4" id="KW-1185">Reference proteome</keyword>
<dbReference type="SMART" id="SM00530">
    <property type="entry name" value="HTH_XRE"/>
    <property type="match status" value="1"/>
</dbReference>
<dbReference type="InterPro" id="IPR001387">
    <property type="entry name" value="Cro/C1-type_HTH"/>
</dbReference>
<dbReference type="SUPFAM" id="SSF47413">
    <property type="entry name" value="lambda repressor-like DNA-binding domains"/>
    <property type="match status" value="1"/>
</dbReference>
<dbReference type="AlphaFoldDB" id="A0A2A4B8T4"/>
<evidence type="ECO:0000313" key="3">
    <source>
        <dbReference type="EMBL" id="PCD04199.1"/>
    </source>
</evidence>
<accession>A0A2A4B8T4</accession>
<protein>
    <submittedName>
        <fullName evidence="3">DNA-binding protein</fullName>
    </submittedName>
</protein>
<evidence type="ECO:0000256" key="1">
    <source>
        <dbReference type="ARBA" id="ARBA00007227"/>
    </source>
</evidence>
<feature type="domain" description="HTH cro/C1-type" evidence="2">
    <location>
        <begin position="24"/>
        <end position="68"/>
    </location>
</feature>
<dbReference type="InterPro" id="IPR052345">
    <property type="entry name" value="Rad_response_metalloprotease"/>
</dbReference>
<dbReference type="PANTHER" id="PTHR43236:SF1">
    <property type="entry name" value="BLL7220 PROTEIN"/>
    <property type="match status" value="1"/>
</dbReference>
<gene>
    <name evidence="3" type="ORF">COC42_07885</name>
</gene>
<dbReference type="Pfam" id="PF06114">
    <property type="entry name" value="Peptidase_M78"/>
    <property type="match status" value="1"/>
</dbReference>